<keyword evidence="2" id="KW-1185">Reference proteome</keyword>
<protein>
    <submittedName>
        <fullName evidence="1">DUF3892 domain-containing protein</fullName>
    </submittedName>
</protein>
<reference evidence="1" key="1">
    <citation type="submission" date="2022-09" db="EMBL/GenBank/DDBJ databases">
        <title>Interaction between co-microsymbionts with complementary sets of symbiotic genes in legume-rhizobium systems.</title>
        <authorList>
            <person name="Safronova V."/>
            <person name="Sazanova A."/>
            <person name="Afonin A."/>
            <person name="Chirak E."/>
        </authorList>
    </citation>
    <scope>NUCLEOTIDE SEQUENCE</scope>
    <source>
        <strain evidence="1">A18/3m</strain>
    </source>
</reference>
<accession>A0ACD4D6J2</accession>
<name>A0ACD4D6J2_9HYPH</name>
<dbReference type="Proteomes" id="UP001061991">
    <property type="component" value="Chromosome"/>
</dbReference>
<gene>
    <name evidence="1" type="ORF">N8E88_15950</name>
</gene>
<organism evidence="1 2">
    <name type="scientific">Phyllobacterium zundukense</name>
    <dbReference type="NCBI Taxonomy" id="1867719"/>
    <lineage>
        <taxon>Bacteria</taxon>
        <taxon>Pseudomonadati</taxon>
        <taxon>Pseudomonadota</taxon>
        <taxon>Alphaproteobacteria</taxon>
        <taxon>Hyphomicrobiales</taxon>
        <taxon>Phyllobacteriaceae</taxon>
        <taxon>Phyllobacterium</taxon>
    </lineage>
</organism>
<evidence type="ECO:0000313" key="2">
    <source>
        <dbReference type="Proteomes" id="UP001061991"/>
    </source>
</evidence>
<dbReference type="EMBL" id="CP104973">
    <property type="protein sequence ID" value="UXN61551.1"/>
    <property type="molecule type" value="Genomic_DNA"/>
</dbReference>
<evidence type="ECO:0000313" key="1">
    <source>
        <dbReference type="EMBL" id="UXN61551.1"/>
    </source>
</evidence>
<sequence length="90" mass="9809">MADVLVTGINKKDRNSTHEGITHLGNPSANWKWPRAAVIASIENNTNTFFTNVNGNRGDIRVIDGPNGPYVRTIADGKLNDNLLSLPELP</sequence>
<proteinExistence type="predicted"/>